<reference evidence="5 6" key="1">
    <citation type="submission" date="2020-07" db="EMBL/GenBank/DDBJ databases">
        <title>Fungal Genomes of the International Space Station.</title>
        <authorList>
            <person name="Seuylemezian A."/>
            <person name="Singh N.K."/>
            <person name="Wood J."/>
            <person name="Venkateswaran K."/>
        </authorList>
    </citation>
    <scope>NUCLEOTIDE SEQUENCE [LARGE SCALE GENOMIC DNA]</scope>
    <source>
        <strain evidence="5 6">PL-B2</strain>
    </source>
</reference>
<evidence type="ECO:0000256" key="1">
    <source>
        <dbReference type="ARBA" id="ARBA00023015"/>
    </source>
</evidence>
<dbReference type="CDD" id="cd01392">
    <property type="entry name" value="HTH_LacI"/>
    <property type="match status" value="1"/>
</dbReference>
<dbReference type="Gene3D" id="1.10.260.40">
    <property type="entry name" value="lambda repressor-like DNA-binding domains"/>
    <property type="match status" value="1"/>
</dbReference>
<dbReference type="InterPro" id="IPR028082">
    <property type="entry name" value="Peripla_BP_I"/>
</dbReference>
<keyword evidence="2 5" id="KW-0238">DNA-binding</keyword>
<keyword evidence="1" id="KW-0805">Transcription regulation</keyword>
<dbReference type="Pfam" id="PF00356">
    <property type="entry name" value="LacI"/>
    <property type="match status" value="1"/>
</dbReference>
<dbReference type="SMART" id="SM00354">
    <property type="entry name" value="HTH_LACI"/>
    <property type="match status" value="1"/>
</dbReference>
<evidence type="ECO:0000259" key="4">
    <source>
        <dbReference type="PROSITE" id="PS50932"/>
    </source>
</evidence>
<organism evidence="5 6">
    <name type="scientific">Mesobacillus maritimus</name>
    <dbReference type="NCBI Taxonomy" id="1643336"/>
    <lineage>
        <taxon>Bacteria</taxon>
        <taxon>Bacillati</taxon>
        <taxon>Bacillota</taxon>
        <taxon>Bacilli</taxon>
        <taxon>Bacillales</taxon>
        <taxon>Bacillaceae</taxon>
        <taxon>Mesobacillus</taxon>
    </lineage>
</organism>
<dbReference type="Gene3D" id="3.40.50.2300">
    <property type="match status" value="2"/>
</dbReference>
<dbReference type="InterPro" id="IPR010982">
    <property type="entry name" value="Lambda_DNA-bd_dom_sf"/>
</dbReference>
<dbReference type="SUPFAM" id="SSF47413">
    <property type="entry name" value="lambda repressor-like DNA-binding domains"/>
    <property type="match status" value="1"/>
</dbReference>
<dbReference type="PANTHER" id="PTHR30146:SF109">
    <property type="entry name" value="HTH-TYPE TRANSCRIPTIONAL REGULATOR GALS"/>
    <property type="match status" value="1"/>
</dbReference>
<dbReference type="Proteomes" id="UP000769780">
    <property type="component" value="Unassembled WGS sequence"/>
</dbReference>
<evidence type="ECO:0000256" key="2">
    <source>
        <dbReference type="ARBA" id="ARBA00023125"/>
    </source>
</evidence>
<dbReference type="PROSITE" id="PS50932">
    <property type="entry name" value="HTH_LACI_2"/>
    <property type="match status" value="1"/>
</dbReference>
<proteinExistence type="predicted"/>
<keyword evidence="6" id="KW-1185">Reference proteome</keyword>
<dbReference type="CDD" id="cd06294">
    <property type="entry name" value="PBP1_MalR-like"/>
    <property type="match status" value="1"/>
</dbReference>
<name>A0ABS7K972_9BACI</name>
<sequence length="341" mass="37937">MAVTIKDVAREANVAPSTVSRVISDSPRISEKTKRKVRKVMEEMGYHLNHNARVLVQKSTQTIGIVMKNSTSASLHDPFFPEVLRGISALCHQQEYNISITTGESEEAIFQDVVKMVQGKRVDGLIVSYSKKDDKVVPFLVQSGIPFVVVGKPIGKANEIMSVDNDNIRAAREATEFLIQLGHKKVAFIGEQPQFEVAAARRTGYMEALRLNDLEIEPAYIKSLDKTVLMKETVDEVMDLPNPPTGFVVTDDITGLNLLLCLREKNIKVPDDVSIISFNNTFIAQLATPPLTSIDTQIYQLGYESAKCLIEEIKNPSMFKKSVIIPTIIVERESCMAIKVK</sequence>
<comment type="caution">
    <text evidence="5">The sequence shown here is derived from an EMBL/GenBank/DDBJ whole genome shotgun (WGS) entry which is preliminary data.</text>
</comment>
<feature type="domain" description="HTH lacI-type" evidence="4">
    <location>
        <begin position="3"/>
        <end position="57"/>
    </location>
</feature>
<evidence type="ECO:0000256" key="3">
    <source>
        <dbReference type="ARBA" id="ARBA00023163"/>
    </source>
</evidence>
<dbReference type="PANTHER" id="PTHR30146">
    <property type="entry name" value="LACI-RELATED TRANSCRIPTIONAL REPRESSOR"/>
    <property type="match status" value="1"/>
</dbReference>
<evidence type="ECO:0000313" key="6">
    <source>
        <dbReference type="Proteomes" id="UP000769780"/>
    </source>
</evidence>
<keyword evidence="3" id="KW-0804">Transcription</keyword>
<dbReference type="GO" id="GO:0003677">
    <property type="term" value="F:DNA binding"/>
    <property type="evidence" value="ECO:0007669"/>
    <property type="project" value="UniProtKB-KW"/>
</dbReference>
<gene>
    <name evidence="5" type="ORF">H0185_18795</name>
</gene>
<dbReference type="EMBL" id="JACWFH010000029">
    <property type="protein sequence ID" value="MBY0098817.1"/>
    <property type="molecule type" value="Genomic_DNA"/>
</dbReference>
<evidence type="ECO:0000313" key="5">
    <source>
        <dbReference type="EMBL" id="MBY0098817.1"/>
    </source>
</evidence>
<dbReference type="Pfam" id="PF13377">
    <property type="entry name" value="Peripla_BP_3"/>
    <property type="match status" value="1"/>
</dbReference>
<dbReference type="SUPFAM" id="SSF53822">
    <property type="entry name" value="Periplasmic binding protein-like I"/>
    <property type="match status" value="1"/>
</dbReference>
<dbReference type="InterPro" id="IPR000843">
    <property type="entry name" value="HTH_LacI"/>
</dbReference>
<protein>
    <submittedName>
        <fullName evidence="5">LacI family DNA-binding transcriptional regulator</fullName>
    </submittedName>
</protein>
<dbReference type="RefSeq" id="WP_221875037.1">
    <property type="nucleotide sequence ID" value="NZ_JACWFH010000029.1"/>
</dbReference>
<dbReference type="InterPro" id="IPR046335">
    <property type="entry name" value="LacI/GalR-like_sensor"/>
</dbReference>
<accession>A0ABS7K972</accession>